<keyword evidence="5" id="KW-1185">Reference proteome</keyword>
<dbReference type="RefSeq" id="WP_328983599.1">
    <property type="nucleotide sequence ID" value="NZ_CP121472.1"/>
</dbReference>
<dbReference type="GO" id="GO:0016829">
    <property type="term" value="F:lyase activity"/>
    <property type="evidence" value="ECO:0007669"/>
    <property type="project" value="UniProtKB-KW"/>
</dbReference>
<keyword evidence="4" id="KW-0456">Lyase</keyword>
<comment type="similarity">
    <text evidence="1">Belongs to the transglycosylase Slt family.</text>
</comment>
<dbReference type="Gene3D" id="1.10.530.10">
    <property type="match status" value="1"/>
</dbReference>
<dbReference type="InterPro" id="IPR023346">
    <property type="entry name" value="Lysozyme-like_dom_sf"/>
</dbReference>
<dbReference type="PANTHER" id="PTHR37423">
    <property type="entry name" value="SOLUBLE LYTIC MUREIN TRANSGLYCOSYLASE-RELATED"/>
    <property type="match status" value="1"/>
</dbReference>
<dbReference type="InterPro" id="IPR018392">
    <property type="entry name" value="LysM"/>
</dbReference>
<accession>A0ABZ0SBG9</accession>
<dbReference type="EC" id="4.2.2.-" evidence="4"/>
<reference evidence="4 5" key="1">
    <citation type="journal article" date="2023" name="Microorganisms">
        <title>Thiorhodovibrio frisius and Trv. litoralis spp. nov., Two Novel Members from a Clade of Fastidious Purple Sulfur Bacteria That Exhibit Unique Red-Shifted Light-Harvesting Capabilities.</title>
        <authorList>
            <person name="Methner A."/>
            <person name="Kuzyk S.B."/>
            <person name="Petersen J."/>
            <person name="Bauer S."/>
            <person name="Brinkmann H."/>
            <person name="Sichau K."/>
            <person name="Wanner G."/>
            <person name="Wolf J."/>
            <person name="Neumann-Schaal M."/>
            <person name="Henke P."/>
            <person name="Tank M."/>
            <person name="Sproer C."/>
            <person name="Bunk B."/>
            <person name="Overmann J."/>
        </authorList>
    </citation>
    <scope>NUCLEOTIDE SEQUENCE [LARGE SCALE GENOMIC DNA]</scope>
    <source>
        <strain evidence="4 5">DSM 6702</strain>
    </source>
</reference>
<evidence type="ECO:0000259" key="3">
    <source>
        <dbReference type="PROSITE" id="PS51782"/>
    </source>
</evidence>
<dbReference type="InterPro" id="IPR036779">
    <property type="entry name" value="LysM_dom_sf"/>
</dbReference>
<dbReference type="PROSITE" id="PS00922">
    <property type="entry name" value="TRANSGLYCOSYLASE"/>
    <property type="match status" value="1"/>
</dbReference>
<dbReference type="Pfam" id="PF01464">
    <property type="entry name" value="SLT"/>
    <property type="match status" value="1"/>
</dbReference>
<feature type="region of interest" description="Disordered" evidence="2">
    <location>
        <begin position="502"/>
        <end position="540"/>
    </location>
</feature>
<dbReference type="InterPro" id="IPR000189">
    <property type="entry name" value="Transglyc_AS"/>
</dbReference>
<feature type="domain" description="LysM" evidence="3">
    <location>
        <begin position="670"/>
        <end position="716"/>
    </location>
</feature>
<proteinExistence type="inferred from homology"/>
<protein>
    <submittedName>
        <fullName evidence="4">Membrane-bound lytic murein transglycosylase D</fullName>
        <ecNumber evidence="4">4.2.2.-</ecNumber>
    </submittedName>
</protein>
<sequence length="734" mass="81471">MPASNSSNNTQGQHRLAFFRIGKSPEPTRQVLFDSFTQVSVGLRNHAHRLAATVLALLFATWWQSTPALPADPFPRPEALQPAIQFWMRIYSEFDVSSGLIHDSRDLSICYSPLYLNQGAPLASQNRAIEETLDHYRTALLALAEGKRADLSVFEQRALAPWRSRGGQTEDLRAAAERVRFQRGQEDRFRGGLERAQAWKRQIERIFEDRGLPLGLAALPHVESSYNPKAISKVGAAGLWQFMPATARRYIRVDDEVDERFDVIKSTHAAANLLHHNYSVLERWPLALTAYNHGLAGVRRAARATGSDDIVRIIAEYQGDRFGFASRNFYVAFVAAHDLAQAPDQYFRTLDPESALEVRVPAYLPAPRLARYLDISLHDLRAVNPRIHHDIWNGGQLIARDARLRLPPDIKKTVAERKLAEFAALYGFDGPLPLTHHDLKYGESLSGIAARFGTSVQDLVAINDLDDAHQVKTGQRLRVPRAAVPNPLGPGAAMLLPALLASSTGQQDSQTDAASEPQTTAQDQSQAVTQAEPPASQNQRLLADGAEDGVTDTEADRIAGADDDAAIGSSLAEPQPDLAADPTDYSVAADGSIEIQAAETLGHYAQWLGVAARELGERNQLDQDKPLIVGRRLNLDFAQVPPEGFEQQRITYHRNRQLDYFAQYRITGVAEHLIREGQSLWDLAVKTYQIPLWLLRQYNPDVDTNAVLRLDRPLYVPIVEARLESKPPLTAAET</sequence>
<dbReference type="CDD" id="cd16894">
    <property type="entry name" value="MltD-like"/>
    <property type="match status" value="1"/>
</dbReference>
<dbReference type="InterPro" id="IPR008258">
    <property type="entry name" value="Transglycosylase_SLT_dom_1"/>
</dbReference>
<evidence type="ECO:0000256" key="1">
    <source>
        <dbReference type="ARBA" id="ARBA00007734"/>
    </source>
</evidence>
<feature type="domain" description="LysM" evidence="3">
    <location>
        <begin position="435"/>
        <end position="479"/>
    </location>
</feature>
<dbReference type="Pfam" id="PF01476">
    <property type="entry name" value="LysM"/>
    <property type="match status" value="2"/>
</dbReference>
<evidence type="ECO:0000256" key="2">
    <source>
        <dbReference type="SAM" id="MobiDB-lite"/>
    </source>
</evidence>
<gene>
    <name evidence="4" type="primary">mltD_3</name>
    <name evidence="4" type="ORF">Thiowin_02839</name>
</gene>
<dbReference type="PROSITE" id="PS51782">
    <property type="entry name" value="LYSM"/>
    <property type="match status" value="2"/>
</dbReference>
<dbReference type="SUPFAM" id="SSF54106">
    <property type="entry name" value="LysM domain"/>
    <property type="match status" value="1"/>
</dbReference>
<name>A0ABZ0SBG9_9GAMM</name>
<dbReference type="SUPFAM" id="SSF53955">
    <property type="entry name" value="Lysozyme-like"/>
    <property type="match status" value="1"/>
</dbReference>
<dbReference type="PANTHER" id="PTHR37423:SF2">
    <property type="entry name" value="MEMBRANE-BOUND LYTIC MUREIN TRANSGLYCOSYLASE C"/>
    <property type="match status" value="1"/>
</dbReference>
<organism evidence="4 5">
    <name type="scientific">Thiorhodovibrio winogradskyi</name>
    <dbReference type="NCBI Taxonomy" id="77007"/>
    <lineage>
        <taxon>Bacteria</taxon>
        <taxon>Pseudomonadati</taxon>
        <taxon>Pseudomonadota</taxon>
        <taxon>Gammaproteobacteria</taxon>
        <taxon>Chromatiales</taxon>
        <taxon>Chromatiaceae</taxon>
        <taxon>Thiorhodovibrio</taxon>
    </lineage>
</organism>
<dbReference type="SMART" id="SM00257">
    <property type="entry name" value="LysM"/>
    <property type="match status" value="2"/>
</dbReference>
<dbReference type="EMBL" id="CP121472">
    <property type="protein sequence ID" value="WPL17797.1"/>
    <property type="molecule type" value="Genomic_DNA"/>
</dbReference>
<evidence type="ECO:0000313" key="4">
    <source>
        <dbReference type="EMBL" id="WPL17797.1"/>
    </source>
</evidence>
<evidence type="ECO:0000313" key="5">
    <source>
        <dbReference type="Proteomes" id="UP001432180"/>
    </source>
</evidence>
<dbReference type="CDD" id="cd00118">
    <property type="entry name" value="LysM"/>
    <property type="match status" value="1"/>
</dbReference>
<dbReference type="Proteomes" id="UP001432180">
    <property type="component" value="Chromosome"/>
</dbReference>
<dbReference type="Gene3D" id="3.10.350.10">
    <property type="entry name" value="LysM domain"/>
    <property type="match status" value="1"/>
</dbReference>